<gene>
    <name evidence="1" type="ORF">PoB_006597800</name>
</gene>
<keyword evidence="2" id="KW-1185">Reference proteome</keyword>
<organism evidence="1 2">
    <name type="scientific">Plakobranchus ocellatus</name>
    <dbReference type="NCBI Taxonomy" id="259542"/>
    <lineage>
        <taxon>Eukaryota</taxon>
        <taxon>Metazoa</taxon>
        <taxon>Spiralia</taxon>
        <taxon>Lophotrochozoa</taxon>
        <taxon>Mollusca</taxon>
        <taxon>Gastropoda</taxon>
        <taxon>Heterobranchia</taxon>
        <taxon>Euthyneura</taxon>
        <taxon>Panpulmonata</taxon>
        <taxon>Sacoglossa</taxon>
        <taxon>Placobranchoidea</taxon>
        <taxon>Plakobranchidae</taxon>
        <taxon>Plakobranchus</taxon>
    </lineage>
</organism>
<evidence type="ECO:0000313" key="2">
    <source>
        <dbReference type="Proteomes" id="UP000735302"/>
    </source>
</evidence>
<dbReference type="EMBL" id="BLXT01007498">
    <property type="protein sequence ID" value="GFO39473.1"/>
    <property type="molecule type" value="Genomic_DNA"/>
</dbReference>
<reference evidence="1 2" key="1">
    <citation type="journal article" date="2021" name="Elife">
        <title>Chloroplast acquisition without the gene transfer in kleptoplastic sea slugs, Plakobranchus ocellatus.</title>
        <authorList>
            <person name="Maeda T."/>
            <person name="Takahashi S."/>
            <person name="Yoshida T."/>
            <person name="Shimamura S."/>
            <person name="Takaki Y."/>
            <person name="Nagai Y."/>
            <person name="Toyoda A."/>
            <person name="Suzuki Y."/>
            <person name="Arimoto A."/>
            <person name="Ishii H."/>
            <person name="Satoh N."/>
            <person name="Nishiyama T."/>
            <person name="Hasebe M."/>
            <person name="Maruyama T."/>
            <person name="Minagawa J."/>
            <person name="Obokata J."/>
            <person name="Shigenobu S."/>
        </authorList>
    </citation>
    <scope>NUCLEOTIDE SEQUENCE [LARGE SCALE GENOMIC DNA]</scope>
</reference>
<name>A0AAV4D5Z4_9GAST</name>
<dbReference type="Proteomes" id="UP000735302">
    <property type="component" value="Unassembled WGS sequence"/>
</dbReference>
<accession>A0AAV4D5Z4</accession>
<evidence type="ECO:0000313" key="1">
    <source>
        <dbReference type="EMBL" id="GFO39473.1"/>
    </source>
</evidence>
<dbReference type="AlphaFoldDB" id="A0AAV4D5Z4"/>
<protein>
    <submittedName>
        <fullName evidence="1">Uncharacterized protein</fullName>
    </submittedName>
</protein>
<sequence>MVLNSADRLCTRRLWRILKSQHLLLLDKIGNNSLRHQLRTRLTNIFMNQNSRLRVPSNLCMAVSIFCRIGGVIGTVDSESGLRSAGTLLLRVQPCHRRPGLTEGLKA</sequence>
<proteinExistence type="predicted"/>
<comment type="caution">
    <text evidence="1">The sequence shown here is derived from an EMBL/GenBank/DDBJ whole genome shotgun (WGS) entry which is preliminary data.</text>
</comment>